<gene>
    <name evidence="2" type="ORF">JJD71_26560</name>
</gene>
<keyword evidence="1" id="KW-1133">Transmembrane helix</keyword>
<reference evidence="2 3" key="1">
    <citation type="submission" date="2021-01" db="EMBL/GenBank/DDBJ databases">
        <title>Antibiotic resistance and phylogeny of Pseudomonas spp. isolated over three decades from chicken meat in the Norwegian food chain.</title>
        <authorList>
            <person name="Moen B."/>
        </authorList>
    </citation>
    <scope>NUCLEOTIDE SEQUENCE [LARGE SCALE GENOMIC DNA]</scope>
    <source>
        <strain evidence="2 3">MF6766</strain>
    </source>
</reference>
<proteinExistence type="predicted"/>
<dbReference type="Proteomes" id="UP000620382">
    <property type="component" value="Unassembled WGS sequence"/>
</dbReference>
<keyword evidence="1" id="KW-0812">Transmembrane</keyword>
<keyword evidence="1" id="KW-0472">Membrane</keyword>
<evidence type="ECO:0000313" key="3">
    <source>
        <dbReference type="Proteomes" id="UP000620382"/>
    </source>
</evidence>
<name>A0ABS1H073_9PSED</name>
<evidence type="ECO:0000313" key="2">
    <source>
        <dbReference type="EMBL" id="MBK3462633.1"/>
    </source>
</evidence>
<evidence type="ECO:0000256" key="1">
    <source>
        <dbReference type="SAM" id="Phobius"/>
    </source>
</evidence>
<organism evidence="2 3">
    <name type="scientific">Pseudomonas haemolytica</name>
    <dbReference type="NCBI Taxonomy" id="2600065"/>
    <lineage>
        <taxon>Bacteria</taxon>
        <taxon>Pseudomonadati</taxon>
        <taxon>Pseudomonadota</taxon>
        <taxon>Gammaproteobacteria</taxon>
        <taxon>Pseudomonadales</taxon>
        <taxon>Pseudomonadaceae</taxon>
        <taxon>Pseudomonas</taxon>
    </lineage>
</organism>
<protein>
    <submittedName>
        <fullName evidence="2">Uncharacterized protein</fullName>
    </submittedName>
</protein>
<keyword evidence="3" id="KW-1185">Reference proteome</keyword>
<sequence>MKIKDTTNKQIAVFLLLLITLATSASLTTALFMKFDVSALYQVTGYFSIFVYHVCLMVALISIKTDDDKPIQQEFDFA</sequence>
<comment type="caution">
    <text evidence="2">The sequence shown here is derived from an EMBL/GenBank/DDBJ whole genome shotgun (WGS) entry which is preliminary data.</text>
</comment>
<dbReference type="RefSeq" id="WP_200657669.1">
    <property type="nucleotide sequence ID" value="NZ_JAENSR010000009.1"/>
</dbReference>
<dbReference type="EMBL" id="JAENSR010000009">
    <property type="protein sequence ID" value="MBK3462633.1"/>
    <property type="molecule type" value="Genomic_DNA"/>
</dbReference>
<feature type="transmembrane region" description="Helical" evidence="1">
    <location>
        <begin position="40"/>
        <end position="63"/>
    </location>
</feature>
<accession>A0ABS1H073</accession>